<dbReference type="EMBL" id="MOBI01000044">
    <property type="protein sequence ID" value="ROM89397.1"/>
    <property type="molecule type" value="Genomic_DNA"/>
</dbReference>
<dbReference type="AlphaFoldDB" id="A0A423GIJ7"/>
<feature type="signal peptide" evidence="1">
    <location>
        <begin position="1"/>
        <end position="27"/>
    </location>
</feature>
<keyword evidence="1" id="KW-0732">Signal</keyword>
<dbReference type="RefSeq" id="WP_123585344.1">
    <property type="nucleotide sequence ID" value="NZ_MOBI01000044.1"/>
</dbReference>
<evidence type="ECO:0000313" key="2">
    <source>
        <dbReference type="EMBL" id="ROM89397.1"/>
    </source>
</evidence>
<dbReference type="PROSITE" id="PS51257">
    <property type="entry name" value="PROKAR_LIPOPROTEIN"/>
    <property type="match status" value="1"/>
</dbReference>
<accession>A0A423GIJ7</accession>
<reference evidence="2 3" key="1">
    <citation type="submission" date="2016-10" db="EMBL/GenBank/DDBJ databases">
        <title>Comparative genome analysis of multiple Pseudomonas spp. focuses on biocontrol and plant growth promoting traits.</title>
        <authorList>
            <person name="Tao X.-Y."/>
            <person name="Taylor C.G."/>
        </authorList>
    </citation>
    <scope>NUCLEOTIDE SEQUENCE [LARGE SCALE GENOMIC DNA]</scope>
    <source>
        <strain evidence="2 3">37D10</strain>
    </source>
</reference>
<dbReference type="Proteomes" id="UP000284684">
    <property type="component" value="Unassembled WGS sequence"/>
</dbReference>
<evidence type="ECO:0000313" key="3">
    <source>
        <dbReference type="Proteomes" id="UP000284684"/>
    </source>
</evidence>
<gene>
    <name evidence="2" type="ORF">BK658_28205</name>
</gene>
<name>A0A423GIJ7_9PSED</name>
<proteinExistence type="predicted"/>
<organism evidence="2 3">
    <name type="scientific">Pseudomonas brassicacearum</name>
    <dbReference type="NCBI Taxonomy" id="930166"/>
    <lineage>
        <taxon>Bacteria</taxon>
        <taxon>Pseudomonadati</taxon>
        <taxon>Pseudomonadota</taxon>
        <taxon>Gammaproteobacteria</taxon>
        <taxon>Pseudomonadales</taxon>
        <taxon>Pseudomonadaceae</taxon>
        <taxon>Pseudomonas</taxon>
    </lineage>
</organism>
<feature type="chain" id="PRO_5019270005" description="Lipoprotein" evidence="1">
    <location>
        <begin position="28"/>
        <end position="303"/>
    </location>
</feature>
<evidence type="ECO:0008006" key="4">
    <source>
        <dbReference type="Google" id="ProtNLM"/>
    </source>
</evidence>
<sequence length="303" mass="33676">MNGKMSISSKCLVVSALAGFCSTFLVGCSDSGADAKKVEKKVEVQQPLKKTEQSDAEKRFAARNQPRTVELSAVELGDLSKYQDMLNPMTALRIYTAQHAWDETQDDVVESVKNAILVRDENPDLYKFSYDILTTKDTFKKKDLSDKIFTIVKDEASKSGSNRLVKAVIPDHLAAYDFASKGFKVSGCMFSDKLEYSAEEMRNQESFKRAAPTRCYYNPGPKDYLIGLTGGSSVFFDVPDEAQARKIEAARPTSNVVVYGYVKNIQREIITDRFGPKHYVLVAPQRVDVVDTASGTVLLSKTL</sequence>
<evidence type="ECO:0000256" key="1">
    <source>
        <dbReference type="SAM" id="SignalP"/>
    </source>
</evidence>
<comment type="caution">
    <text evidence="2">The sequence shown here is derived from an EMBL/GenBank/DDBJ whole genome shotgun (WGS) entry which is preliminary data.</text>
</comment>
<protein>
    <recommendedName>
        <fullName evidence="4">Lipoprotein</fullName>
    </recommendedName>
</protein>